<name>A0ABU5H609_9BACT</name>
<dbReference type="PRINTS" id="PR00080">
    <property type="entry name" value="SDRFAMILY"/>
</dbReference>
<dbReference type="PANTHER" id="PTHR43669:SF3">
    <property type="entry name" value="ALCOHOL DEHYDROGENASE, PUTATIVE (AFU_ORTHOLOGUE AFUA_3G03445)-RELATED"/>
    <property type="match status" value="1"/>
</dbReference>
<dbReference type="CDD" id="cd05233">
    <property type="entry name" value="SDR_c"/>
    <property type="match status" value="1"/>
</dbReference>
<dbReference type="SMART" id="SM00822">
    <property type="entry name" value="PKS_KR"/>
    <property type="match status" value="1"/>
</dbReference>
<protein>
    <submittedName>
        <fullName evidence="5">SDR family oxidoreductase</fullName>
        <ecNumber evidence="5">1.-.-.-</ecNumber>
    </submittedName>
</protein>
<feature type="domain" description="Ketoreductase" evidence="4">
    <location>
        <begin position="8"/>
        <end position="194"/>
    </location>
</feature>
<evidence type="ECO:0000256" key="2">
    <source>
        <dbReference type="ARBA" id="ARBA00023002"/>
    </source>
</evidence>
<evidence type="ECO:0000259" key="4">
    <source>
        <dbReference type="SMART" id="SM00822"/>
    </source>
</evidence>
<proteinExistence type="inferred from homology"/>
<keyword evidence="6" id="KW-1185">Reference proteome</keyword>
<comment type="caution">
    <text evidence="5">The sequence shown here is derived from an EMBL/GenBank/DDBJ whole genome shotgun (WGS) entry which is preliminary data.</text>
</comment>
<dbReference type="EMBL" id="JAXIVS010000005">
    <property type="protein sequence ID" value="MDY7228192.1"/>
    <property type="molecule type" value="Genomic_DNA"/>
</dbReference>
<evidence type="ECO:0000313" key="5">
    <source>
        <dbReference type="EMBL" id="MDY7228192.1"/>
    </source>
</evidence>
<gene>
    <name evidence="5" type="ORF">SYV04_17360</name>
</gene>
<dbReference type="EC" id="1.-.-.-" evidence="5"/>
<dbReference type="Proteomes" id="UP001291309">
    <property type="component" value="Unassembled WGS sequence"/>
</dbReference>
<dbReference type="RefSeq" id="WP_321546916.1">
    <property type="nucleotide sequence ID" value="NZ_JAXIVS010000005.1"/>
</dbReference>
<evidence type="ECO:0000313" key="6">
    <source>
        <dbReference type="Proteomes" id="UP001291309"/>
    </source>
</evidence>
<reference evidence="5 6" key="1">
    <citation type="submission" date="2023-12" db="EMBL/GenBank/DDBJ databases">
        <title>the genome sequence of Hyalangium sp. s54d21.</title>
        <authorList>
            <person name="Zhang X."/>
        </authorList>
    </citation>
    <scope>NUCLEOTIDE SEQUENCE [LARGE SCALE GENOMIC DNA]</scope>
    <source>
        <strain evidence="6">s54d21</strain>
    </source>
</reference>
<sequence>MTESMRSKVVVVTGGVRGLGRTMADFMAREGAAVWVTSRQAPPPHPSLVAAAGEVRAVRLDVTDEASVKELFAQVDAAYGRLDVLVNNAGVGVFKPVVETTLAEWDTMLRTNLTGTFLCSKEAFRRMQRQGGGRIITIASVSGYIPIVENGAYGASKYGVRGFCKILNEEGKAHSIRVSLVSPGAAYTDIWEGREGFDPRDMLQPEDIAESVLDIARRPLHVRIDEVKLLPPKGVL</sequence>
<comment type="similarity">
    <text evidence="1 3">Belongs to the short-chain dehydrogenases/reductases (SDR) family.</text>
</comment>
<dbReference type="Pfam" id="PF00106">
    <property type="entry name" value="adh_short"/>
    <property type="match status" value="1"/>
</dbReference>
<dbReference type="SUPFAM" id="SSF51735">
    <property type="entry name" value="NAD(P)-binding Rossmann-fold domains"/>
    <property type="match status" value="1"/>
</dbReference>
<dbReference type="PANTHER" id="PTHR43669">
    <property type="entry name" value="5-KETO-D-GLUCONATE 5-REDUCTASE"/>
    <property type="match status" value="1"/>
</dbReference>
<dbReference type="GO" id="GO:0016491">
    <property type="term" value="F:oxidoreductase activity"/>
    <property type="evidence" value="ECO:0007669"/>
    <property type="project" value="UniProtKB-KW"/>
</dbReference>
<keyword evidence="2 5" id="KW-0560">Oxidoreductase</keyword>
<organism evidence="5 6">
    <name type="scientific">Hyalangium rubrum</name>
    <dbReference type="NCBI Taxonomy" id="3103134"/>
    <lineage>
        <taxon>Bacteria</taxon>
        <taxon>Pseudomonadati</taxon>
        <taxon>Myxococcota</taxon>
        <taxon>Myxococcia</taxon>
        <taxon>Myxococcales</taxon>
        <taxon>Cystobacterineae</taxon>
        <taxon>Archangiaceae</taxon>
        <taxon>Hyalangium</taxon>
    </lineage>
</organism>
<dbReference type="InterPro" id="IPR002347">
    <property type="entry name" value="SDR_fam"/>
</dbReference>
<dbReference type="InterPro" id="IPR057326">
    <property type="entry name" value="KR_dom"/>
</dbReference>
<evidence type="ECO:0000256" key="1">
    <source>
        <dbReference type="ARBA" id="ARBA00006484"/>
    </source>
</evidence>
<dbReference type="PRINTS" id="PR00081">
    <property type="entry name" value="GDHRDH"/>
</dbReference>
<accession>A0ABU5H609</accession>
<evidence type="ECO:0000256" key="3">
    <source>
        <dbReference type="RuleBase" id="RU000363"/>
    </source>
</evidence>
<dbReference type="Gene3D" id="3.40.50.720">
    <property type="entry name" value="NAD(P)-binding Rossmann-like Domain"/>
    <property type="match status" value="1"/>
</dbReference>
<dbReference type="InterPro" id="IPR036291">
    <property type="entry name" value="NAD(P)-bd_dom_sf"/>
</dbReference>